<dbReference type="EMBL" id="JACSDY010000022">
    <property type="protein sequence ID" value="KAF7392290.1"/>
    <property type="molecule type" value="Genomic_DNA"/>
</dbReference>
<comment type="caution">
    <text evidence="1">The sequence shown here is derived from an EMBL/GenBank/DDBJ whole genome shotgun (WGS) entry which is preliminary data.</text>
</comment>
<evidence type="ECO:0000313" key="2">
    <source>
        <dbReference type="Proteomes" id="UP000600918"/>
    </source>
</evidence>
<protein>
    <submittedName>
        <fullName evidence="1">Uncharacterized protein</fullName>
    </submittedName>
</protein>
<sequence>MGAKDGTSDCERVKSSHFLKEYHLTLTETVIHNAFVMLLGSKSLTTLTVVQNLILLHLQNSYFLKMMFWWIKKPETTARLKLKLELLGVIFKMLEMLEREATGGIILEAALCRTKLQCEKPRYYCNNHWPSRYPNEHITKILSCCAIPCHTVLCYAVLCRTVPYCAVPHRVCGDRPEIQYVLGHCKDNARLGIERDNWTRCGGARVKSGVKILDASSSSPDWIVDVDINAKNTAATFTARRKENASRMPSA</sequence>
<organism evidence="1 2">
    <name type="scientific">Vespula pensylvanica</name>
    <name type="common">Western yellow jacket</name>
    <name type="synonym">Wasp</name>
    <dbReference type="NCBI Taxonomy" id="30213"/>
    <lineage>
        <taxon>Eukaryota</taxon>
        <taxon>Metazoa</taxon>
        <taxon>Ecdysozoa</taxon>
        <taxon>Arthropoda</taxon>
        <taxon>Hexapoda</taxon>
        <taxon>Insecta</taxon>
        <taxon>Pterygota</taxon>
        <taxon>Neoptera</taxon>
        <taxon>Endopterygota</taxon>
        <taxon>Hymenoptera</taxon>
        <taxon>Apocrita</taxon>
        <taxon>Aculeata</taxon>
        <taxon>Vespoidea</taxon>
        <taxon>Vespidae</taxon>
        <taxon>Vespinae</taxon>
        <taxon>Vespula</taxon>
    </lineage>
</organism>
<keyword evidence="2" id="KW-1185">Reference proteome</keyword>
<proteinExistence type="predicted"/>
<name>A0A834JQK3_VESPE</name>
<reference evidence="1" key="1">
    <citation type="journal article" date="2020" name="G3 (Bethesda)">
        <title>High-Quality Assemblies for Three Invasive Social Wasps from the &lt;i&gt;Vespula&lt;/i&gt; Genus.</title>
        <authorList>
            <person name="Harrop T.W.R."/>
            <person name="Guhlin J."/>
            <person name="McLaughlin G.M."/>
            <person name="Permina E."/>
            <person name="Stockwell P."/>
            <person name="Gilligan J."/>
            <person name="Le Lec M.F."/>
            <person name="Gruber M.A.M."/>
            <person name="Quinn O."/>
            <person name="Lovegrove M."/>
            <person name="Duncan E.J."/>
            <person name="Remnant E.J."/>
            <person name="Van Eeckhoven J."/>
            <person name="Graham B."/>
            <person name="Knapp R.A."/>
            <person name="Langford K.W."/>
            <person name="Kronenberg Z."/>
            <person name="Press M.O."/>
            <person name="Eacker S.M."/>
            <person name="Wilson-Rankin E.E."/>
            <person name="Purcell J."/>
            <person name="Lester P.J."/>
            <person name="Dearden P.K."/>
        </authorList>
    </citation>
    <scope>NUCLEOTIDE SEQUENCE</scope>
    <source>
        <strain evidence="1">Volc-1</strain>
    </source>
</reference>
<dbReference type="Proteomes" id="UP000600918">
    <property type="component" value="Unassembled WGS sequence"/>
</dbReference>
<gene>
    <name evidence="1" type="ORF">H0235_017289</name>
</gene>
<evidence type="ECO:0000313" key="1">
    <source>
        <dbReference type="EMBL" id="KAF7392290.1"/>
    </source>
</evidence>
<dbReference type="AlphaFoldDB" id="A0A834JQK3"/>
<accession>A0A834JQK3</accession>